<comment type="caution">
    <text evidence="1">The sequence shown here is derived from an EMBL/GenBank/DDBJ whole genome shotgun (WGS) entry which is preliminary data.</text>
</comment>
<dbReference type="EMBL" id="JASWJB010000153">
    <property type="protein sequence ID" value="KAK2594851.1"/>
    <property type="molecule type" value="Genomic_DNA"/>
</dbReference>
<reference evidence="1" key="1">
    <citation type="submission" date="2023-06" db="EMBL/GenBank/DDBJ databases">
        <title>Conoideocrella luteorostrata (Hypocreales: Clavicipitaceae), a potential biocontrol fungus for elongate hemlock scale in United States Christmas tree production areas.</title>
        <authorList>
            <person name="Barrett H."/>
            <person name="Lovett B."/>
            <person name="Macias A.M."/>
            <person name="Stajich J.E."/>
            <person name="Kasson M.T."/>
        </authorList>
    </citation>
    <scope>NUCLEOTIDE SEQUENCE</scope>
    <source>
        <strain evidence="1">ARSEF 14590</strain>
    </source>
</reference>
<dbReference type="AlphaFoldDB" id="A0AAJ0FS24"/>
<dbReference type="InterPro" id="IPR010349">
    <property type="entry name" value="Asparaginase_II"/>
</dbReference>
<proteinExistence type="predicted"/>
<dbReference type="PANTHER" id="PTHR42110:SF1">
    <property type="entry name" value="L-ASPARAGINASE, PUTATIVE (AFU_ORTHOLOGUE AFUA_3G11890)-RELATED"/>
    <property type="match status" value="1"/>
</dbReference>
<dbReference type="Proteomes" id="UP001251528">
    <property type="component" value="Unassembled WGS sequence"/>
</dbReference>
<keyword evidence="2" id="KW-1185">Reference proteome</keyword>
<organism evidence="1 2">
    <name type="scientific">Conoideocrella luteorostrata</name>
    <dbReference type="NCBI Taxonomy" id="1105319"/>
    <lineage>
        <taxon>Eukaryota</taxon>
        <taxon>Fungi</taxon>
        <taxon>Dikarya</taxon>
        <taxon>Ascomycota</taxon>
        <taxon>Pezizomycotina</taxon>
        <taxon>Sordariomycetes</taxon>
        <taxon>Hypocreomycetidae</taxon>
        <taxon>Hypocreales</taxon>
        <taxon>Clavicipitaceae</taxon>
        <taxon>Conoideocrella</taxon>
    </lineage>
</organism>
<gene>
    <name evidence="1" type="ORF">QQS21_007439</name>
</gene>
<sequence>MTRSSDPSSQDCVIVDRGGIDVAVTDCEGRILYAVGDPSRVTLARSAAKPAQAVAVIESGGFEAAGLDNVDLALMCASHSSVKRHVDVARAMIKKVKVDESYYRCGGHPSLSDIVNREWIQTDMKPTGIHNNCSGKHAGMMAGARALGADVSKYHLPDQPMQILVKQVVQELCPEPTMIRWAVDGCNLPAPAFPLSYLARMYALFAAAADCADRAGECSWRTKNLSRVFTAMTANPEYVGGDGRFCTELMQRYKGLLIGKLGADGCYGIGIRENGQRQGPMGISVKIDDGNIEILYAVVMEVLERLKIGTPDMRQSLSKWHFPEKRNTMGIVTGAVSFNLKLRCMRG</sequence>
<evidence type="ECO:0000313" key="2">
    <source>
        <dbReference type="Proteomes" id="UP001251528"/>
    </source>
</evidence>
<accession>A0AAJ0FS24</accession>
<dbReference type="Pfam" id="PF06089">
    <property type="entry name" value="Asparaginase_II"/>
    <property type="match status" value="1"/>
</dbReference>
<name>A0AAJ0FS24_9HYPO</name>
<evidence type="ECO:0000313" key="1">
    <source>
        <dbReference type="EMBL" id="KAK2594851.1"/>
    </source>
</evidence>
<evidence type="ECO:0008006" key="3">
    <source>
        <dbReference type="Google" id="ProtNLM"/>
    </source>
</evidence>
<dbReference type="PANTHER" id="PTHR42110">
    <property type="entry name" value="L-ASPARAGINASE, PUTATIVE (AFU_ORTHOLOGUE AFUA_3G11890)-RELATED"/>
    <property type="match status" value="1"/>
</dbReference>
<protein>
    <recommendedName>
        <fullName evidence="3">L-asparaginase II</fullName>
    </recommendedName>
</protein>